<accession>K2MPR4</accession>
<evidence type="ECO:0000313" key="2">
    <source>
        <dbReference type="EMBL" id="EKF29070.1"/>
    </source>
</evidence>
<organism evidence="2 3">
    <name type="scientific">Trypanosoma cruzi marinkellei</name>
    <dbReference type="NCBI Taxonomy" id="85056"/>
    <lineage>
        <taxon>Eukaryota</taxon>
        <taxon>Discoba</taxon>
        <taxon>Euglenozoa</taxon>
        <taxon>Kinetoplastea</taxon>
        <taxon>Metakinetoplastina</taxon>
        <taxon>Trypanosomatida</taxon>
        <taxon>Trypanosomatidae</taxon>
        <taxon>Trypanosoma</taxon>
        <taxon>Schizotrypanum</taxon>
    </lineage>
</organism>
<dbReference type="AlphaFoldDB" id="K2MPR4"/>
<proteinExistence type="predicted"/>
<feature type="compositionally biased region" description="Acidic residues" evidence="1">
    <location>
        <begin position="453"/>
        <end position="468"/>
    </location>
</feature>
<dbReference type="Proteomes" id="UP000007350">
    <property type="component" value="Unassembled WGS sequence"/>
</dbReference>
<evidence type="ECO:0008006" key="4">
    <source>
        <dbReference type="Google" id="ProtNLM"/>
    </source>
</evidence>
<reference evidence="2 3" key="1">
    <citation type="journal article" date="2012" name="BMC Genomics">
        <title>Comparative genomic analysis of human infective Trypanosoma cruzi lineages with the bat-restricted subspecies T. cruzi marinkellei.</title>
        <authorList>
            <person name="Franzen O."/>
            <person name="Talavera-Lopez C."/>
            <person name="Ochaya S."/>
            <person name="Butler C.E."/>
            <person name="Messenger L.A."/>
            <person name="Lewis M.D."/>
            <person name="Llewellyn M.S."/>
            <person name="Marinkelle C.J."/>
            <person name="Tyler K.M."/>
            <person name="Miles M.A."/>
            <person name="Andersson B."/>
        </authorList>
    </citation>
    <scope>NUCLEOTIDE SEQUENCE [LARGE SCALE GENOMIC DNA]</scope>
    <source>
        <strain evidence="2 3">B7</strain>
    </source>
</reference>
<dbReference type="InterPro" id="IPR036322">
    <property type="entry name" value="WD40_repeat_dom_sf"/>
</dbReference>
<gene>
    <name evidence="2" type="ORF">MOQ_007162</name>
</gene>
<keyword evidence="3" id="KW-1185">Reference proteome</keyword>
<dbReference type="Gene3D" id="2.130.10.10">
    <property type="entry name" value="YVTN repeat-like/Quinoprotein amine dehydrogenase"/>
    <property type="match status" value="1"/>
</dbReference>
<evidence type="ECO:0000256" key="1">
    <source>
        <dbReference type="SAM" id="MobiDB-lite"/>
    </source>
</evidence>
<dbReference type="InterPro" id="IPR015943">
    <property type="entry name" value="WD40/YVTN_repeat-like_dom_sf"/>
</dbReference>
<name>K2MPR4_TRYCR</name>
<dbReference type="EMBL" id="AHKC01014148">
    <property type="protein sequence ID" value="EKF29070.1"/>
    <property type="molecule type" value="Genomic_DNA"/>
</dbReference>
<sequence length="540" mass="59590">MGSLKRTREGDDLQDIRASFQRVREIAALRRSGPYFLERIIFPRLLQPNYRLGGGFPDPTRLCCEKGTGSFQRHGTLALPQRIEASAWLRRFRLLRLHDFHRVVPPDQVTGTLSSITDIVFDMQEQFAVACQARCLSVYSTEQWLEGCEMYESLHDASPLVRVKGHEWHGFRSGFSSVQFLSSSLQLVAGYHRLPFVDIFDLEEVDEETCEPQQRFLLTEDHVDVHGTRGGGNSSNRASISTNTESIYANDVVAVTEHVSLAALSSGRTVWLDRRTGTAITCTGAFSRVYNIGQRGSLFALHDPLTAVAFLCRDNPINILCGSMSGSVQLWDVRCVRECVAVHQASSTVCRLQPSYASSLRSVVWLNNQAGDVQGINVGHNDMCLIAEAKCADFIQTNAVFDSPSLRISVLDPPGLIAFPYASSNLLVLFDVSALMQPSRSSSTRHMPSIHDDMDDDAVNDDDDDDDNDGQHAPFSSLSQGIEERHMISTSSSTHGGAVYQIPCNNLIKFGESPTISACGMWTKCGRIVSGDAMGSVWLA</sequence>
<feature type="region of interest" description="Disordered" evidence="1">
    <location>
        <begin position="440"/>
        <end position="479"/>
    </location>
</feature>
<protein>
    <recommendedName>
        <fullName evidence="4">Guanine nucleotide-binding protein subunit beta-like protein</fullName>
    </recommendedName>
</protein>
<dbReference type="OrthoDB" id="272640at2759"/>
<comment type="caution">
    <text evidence="2">The sequence shown here is derived from an EMBL/GenBank/DDBJ whole genome shotgun (WGS) entry which is preliminary data.</text>
</comment>
<evidence type="ECO:0000313" key="3">
    <source>
        <dbReference type="Proteomes" id="UP000007350"/>
    </source>
</evidence>
<dbReference type="SUPFAM" id="SSF50978">
    <property type="entry name" value="WD40 repeat-like"/>
    <property type="match status" value="1"/>
</dbReference>